<organism evidence="2 4">
    <name type="scientific">Vanilla planifolia</name>
    <name type="common">Vanilla</name>
    <dbReference type="NCBI Taxonomy" id="51239"/>
    <lineage>
        <taxon>Eukaryota</taxon>
        <taxon>Viridiplantae</taxon>
        <taxon>Streptophyta</taxon>
        <taxon>Embryophyta</taxon>
        <taxon>Tracheophyta</taxon>
        <taxon>Spermatophyta</taxon>
        <taxon>Magnoliopsida</taxon>
        <taxon>Liliopsida</taxon>
        <taxon>Asparagales</taxon>
        <taxon>Orchidaceae</taxon>
        <taxon>Vanilloideae</taxon>
        <taxon>Vanilleae</taxon>
        <taxon>Vanilla</taxon>
    </lineage>
</organism>
<sequence>MANRNRRPHSSAAAIRMVDLFLSLLAVGAAAMLLVGSIPADPRTPEAEAVSSRRPCDELYIVGEGETLLSIIDKCGDSFVLEDNPHVHDYDDIFPGQVLGMARSDPK</sequence>
<dbReference type="Proteomes" id="UP000636800">
    <property type="component" value="Chromosome 11"/>
</dbReference>
<dbReference type="OrthoDB" id="1417267at2759"/>
<dbReference type="InterPro" id="IPR036779">
    <property type="entry name" value="LysM_dom_sf"/>
</dbReference>
<protein>
    <recommendedName>
        <fullName evidence="5">LysM domain-containing protein</fullName>
    </recommendedName>
</protein>
<evidence type="ECO:0000313" key="3">
    <source>
        <dbReference type="Proteomes" id="UP000636800"/>
    </source>
</evidence>
<dbReference type="Gene3D" id="3.10.350.10">
    <property type="entry name" value="LysM domain"/>
    <property type="match status" value="1"/>
</dbReference>
<comment type="caution">
    <text evidence="2">The sequence shown here is derived from an EMBL/GenBank/DDBJ whole genome shotgun (WGS) entry which is preliminary data.</text>
</comment>
<evidence type="ECO:0000313" key="4">
    <source>
        <dbReference type="Proteomes" id="UP000639772"/>
    </source>
</evidence>
<evidence type="ECO:0000313" key="2">
    <source>
        <dbReference type="EMBL" id="KAG0462129.1"/>
    </source>
</evidence>
<evidence type="ECO:0008006" key="5">
    <source>
        <dbReference type="Google" id="ProtNLM"/>
    </source>
</evidence>
<dbReference type="EMBL" id="JADCNL010000011">
    <property type="protein sequence ID" value="KAG0460693.1"/>
    <property type="molecule type" value="Genomic_DNA"/>
</dbReference>
<proteinExistence type="predicted"/>
<gene>
    <name evidence="2" type="ORF">HPP92_020605</name>
    <name evidence="1" type="ORF">HPP92_020990</name>
</gene>
<dbReference type="PANTHER" id="PTHR33648:SF15">
    <property type="entry name" value="OS04G0572800 PROTEIN"/>
    <property type="match status" value="1"/>
</dbReference>
<name>A0A835UGE9_VANPL</name>
<dbReference type="Proteomes" id="UP000639772">
    <property type="component" value="Chromosome 11"/>
</dbReference>
<dbReference type="AlphaFoldDB" id="A0A835UGE9"/>
<dbReference type="EMBL" id="JADCNM010000011">
    <property type="protein sequence ID" value="KAG0462129.1"/>
    <property type="molecule type" value="Genomic_DNA"/>
</dbReference>
<dbReference type="CDD" id="cd00118">
    <property type="entry name" value="LysM"/>
    <property type="match status" value="1"/>
</dbReference>
<evidence type="ECO:0000313" key="1">
    <source>
        <dbReference type="EMBL" id="KAG0460693.1"/>
    </source>
</evidence>
<reference evidence="3 4" key="1">
    <citation type="journal article" date="2020" name="Nat. Food">
        <title>A phased Vanilla planifolia genome enables genetic improvement of flavour and production.</title>
        <authorList>
            <person name="Hasing T."/>
            <person name="Tang H."/>
            <person name="Brym M."/>
            <person name="Khazi F."/>
            <person name="Huang T."/>
            <person name="Chambers A.H."/>
        </authorList>
    </citation>
    <scope>NUCLEOTIDE SEQUENCE [LARGE SCALE GENOMIC DNA]</scope>
    <source>
        <tissue evidence="2">Leaf</tissue>
    </source>
</reference>
<dbReference type="InterPro" id="IPR018392">
    <property type="entry name" value="LysM"/>
</dbReference>
<accession>A0A835UGE9</accession>
<dbReference type="PANTHER" id="PTHR33648">
    <property type="entry name" value="EMBRYO SAC 1"/>
    <property type="match status" value="1"/>
</dbReference>
<keyword evidence="3" id="KW-1185">Reference proteome</keyword>